<dbReference type="AlphaFoldDB" id="A0AAE0N2S0"/>
<name>A0AAE0N2S0_9PEZI</name>
<comment type="caution">
    <text evidence="2">The sequence shown here is derived from an EMBL/GenBank/DDBJ whole genome shotgun (WGS) entry which is preliminary data.</text>
</comment>
<reference evidence="2" key="2">
    <citation type="submission" date="2023-06" db="EMBL/GenBank/DDBJ databases">
        <authorList>
            <consortium name="Lawrence Berkeley National Laboratory"/>
            <person name="Haridas S."/>
            <person name="Hensen N."/>
            <person name="Bonometti L."/>
            <person name="Westerberg I."/>
            <person name="Brannstrom I.O."/>
            <person name="Guillou S."/>
            <person name="Cros-Aarteil S."/>
            <person name="Calhoun S."/>
            <person name="Kuo A."/>
            <person name="Mondo S."/>
            <person name="Pangilinan J."/>
            <person name="Riley R."/>
            <person name="Labutti K."/>
            <person name="Andreopoulos B."/>
            <person name="Lipzen A."/>
            <person name="Chen C."/>
            <person name="Yanf M."/>
            <person name="Daum C."/>
            <person name="Ng V."/>
            <person name="Clum A."/>
            <person name="Steindorff A."/>
            <person name="Ohm R."/>
            <person name="Martin F."/>
            <person name="Silar P."/>
            <person name="Natvig D."/>
            <person name="Lalanne C."/>
            <person name="Gautier V."/>
            <person name="Ament-Velasquez S.L."/>
            <person name="Kruys A."/>
            <person name="Hutchinson M.I."/>
            <person name="Powell A.J."/>
            <person name="Barry K."/>
            <person name="Miller A.N."/>
            <person name="Grigoriev I.V."/>
            <person name="Debuchy R."/>
            <person name="Gladieux P."/>
            <person name="Thoren M.H."/>
            <person name="Johannesson H."/>
        </authorList>
    </citation>
    <scope>NUCLEOTIDE SEQUENCE</scope>
    <source>
        <strain evidence="2">CBS 958.72</strain>
    </source>
</reference>
<evidence type="ECO:0000313" key="3">
    <source>
        <dbReference type="Proteomes" id="UP001287356"/>
    </source>
</evidence>
<proteinExistence type="predicted"/>
<protein>
    <submittedName>
        <fullName evidence="2">Uncharacterized protein</fullName>
    </submittedName>
</protein>
<sequence length="283" mass="31760">MASTNPTSYGTDDILMFGSYYQTIVAMEPDMAHNLHDRKLLHPKEISFIREVAAYNNSTAAIACQERLSLGIDYYYAVKHQITSVLRLWDAVLDEKRRYDALGRFNRSRNFMDSFQLCSYLIPQRVSIGFLGPYADIPVDTNFDSMPTLMSYQPAPYHTETSTIFDESEATAVDPAEYEKPVRDGGPALLHEEEHPELALSTTSSDDNFEQTGIEDEIISISSDGDSIDSGYSDDEELQFPLELEDVVVADRAGNGNNWHSTQTDFRETQAYELSGLTQDSAA</sequence>
<dbReference type="Proteomes" id="UP001287356">
    <property type="component" value="Unassembled WGS sequence"/>
</dbReference>
<organism evidence="2 3">
    <name type="scientific">Lasiosphaeria ovina</name>
    <dbReference type="NCBI Taxonomy" id="92902"/>
    <lineage>
        <taxon>Eukaryota</taxon>
        <taxon>Fungi</taxon>
        <taxon>Dikarya</taxon>
        <taxon>Ascomycota</taxon>
        <taxon>Pezizomycotina</taxon>
        <taxon>Sordariomycetes</taxon>
        <taxon>Sordariomycetidae</taxon>
        <taxon>Sordariales</taxon>
        <taxon>Lasiosphaeriaceae</taxon>
        <taxon>Lasiosphaeria</taxon>
    </lineage>
</organism>
<evidence type="ECO:0000313" key="2">
    <source>
        <dbReference type="EMBL" id="KAK3367304.1"/>
    </source>
</evidence>
<dbReference type="EMBL" id="JAULSN010000007">
    <property type="protein sequence ID" value="KAK3367304.1"/>
    <property type="molecule type" value="Genomic_DNA"/>
</dbReference>
<gene>
    <name evidence="2" type="ORF">B0T24DRAFT_597127</name>
</gene>
<feature type="region of interest" description="Disordered" evidence="1">
    <location>
        <begin position="169"/>
        <end position="188"/>
    </location>
</feature>
<accession>A0AAE0N2S0</accession>
<keyword evidence="3" id="KW-1185">Reference proteome</keyword>
<reference evidence="2" key="1">
    <citation type="journal article" date="2023" name="Mol. Phylogenet. Evol.">
        <title>Genome-scale phylogeny and comparative genomics of the fungal order Sordariales.</title>
        <authorList>
            <person name="Hensen N."/>
            <person name="Bonometti L."/>
            <person name="Westerberg I."/>
            <person name="Brannstrom I.O."/>
            <person name="Guillou S."/>
            <person name="Cros-Aarteil S."/>
            <person name="Calhoun S."/>
            <person name="Haridas S."/>
            <person name="Kuo A."/>
            <person name="Mondo S."/>
            <person name="Pangilinan J."/>
            <person name="Riley R."/>
            <person name="LaButti K."/>
            <person name="Andreopoulos B."/>
            <person name="Lipzen A."/>
            <person name="Chen C."/>
            <person name="Yan M."/>
            <person name="Daum C."/>
            <person name="Ng V."/>
            <person name="Clum A."/>
            <person name="Steindorff A."/>
            <person name="Ohm R.A."/>
            <person name="Martin F."/>
            <person name="Silar P."/>
            <person name="Natvig D.O."/>
            <person name="Lalanne C."/>
            <person name="Gautier V."/>
            <person name="Ament-Velasquez S.L."/>
            <person name="Kruys A."/>
            <person name="Hutchinson M.I."/>
            <person name="Powell A.J."/>
            <person name="Barry K."/>
            <person name="Miller A.N."/>
            <person name="Grigoriev I.V."/>
            <person name="Debuchy R."/>
            <person name="Gladieux P."/>
            <person name="Hiltunen Thoren M."/>
            <person name="Johannesson H."/>
        </authorList>
    </citation>
    <scope>NUCLEOTIDE SEQUENCE</scope>
    <source>
        <strain evidence="2">CBS 958.72</strain>
    </source>
</reference>
<evidence type="ECO:0000256" key="1">
    <source>
        <dbReference type="SAM" id="MobiDB-lite"/>
    </source>
</evidence>